<feature type="binding site" evidence="6">
    <location>
        <position position="319"/>
    </location>
    <ligand>
        <name>Mg(2+)</name>
        <dbReference type="ChEBI" id="CHEBI:18420"/>
        <label>1</label>
    </ligand>
</feature>
<evidence type="ECO:0000256" key="3">
    <source>
        <dbReference type="ARBA" id="ARBA00022801"/>
    </source>
</evidence>
<dbReference type="PANTHER" id="PTHR22748:SF6">
    <property type="entry name" value="DNA-(APURINIC OR APYRIMIDINIC SITE) ENDONUCLEASE"/>
    <property type="match status" value="1"/>
</dbReference>
<evidence type="ECO:0000313" key="12">
    <source>
        <dbReference type="Proteomes" id="UP001217754"/>
    </source>
</evidence>
<keyword evidence="11" id="KW-0456">Lyase</keyword>
<evidence type="ECO:0000256" key="7">
    <source>
        <dbReference type="PIRSR" id="PIRSR604808-3"/>
    </source>
</evidence>
<dbReference type="Gene3D" id="3.60.10.10">
    <property type="entry name" value="Endonuclease/exonuclease/phosphatase"/>
    <property type="match status" value="1"/>
</dbReference>
<feature type="binding site" evidence="6">
    <location>
        <position position="108"/>
    </location>
    <ligand>
        <name>Mg(2+)</name>
        <dbReference type="ChEBI" id="CHEBI:18420"/>
        <label>1</label>
    </ligand>
</feature>
<dbReference type="Pfam" id="PF03372">
    <property type="entry name" value="Exo_endo_phos"/>
    <property type="match status" value="1"/>
</dbReference>
<keyword evidence="8" id="KW-0227">DNA damage</keyword>
<dbReference type="PROSITE" id="PS51435">
    <property type="entry name" value="AP_NUCLEASE_F1_4"/>
    <property type="match status" value="1"/>
</dbReference>
<dbReference type="InterPro" id="IPR005135">
    <property type="entry name" value="Endo/exonuclease/phosphatase"/>
</dbReference>
<feature type="active site" evidence="5">
    <location>
        <position position="181"/>
    </location>
</feature>
<dbReference type="InterPro" id="IPR004808">
    <property type="entry name" value="AP_endonuc_1"/>
</dbReference>
<dbReference type="AlphaFoldDB" id="A0AAF0EVY0"/>
<reference evidence="11" key="1">
    <citation type="submission" date="2023-03" db="EMBL/GenBank/DDBJ databases">
        <title>Mating type loci evolution in Malassezia.</title>
        <authorList>
            <person name="Coelho M.A."/>
        </authorList>
    </citation>
    <scope>NUCLEOTIDE SEQUENCE</scope>
    <source>
        <strain evidence="11">CBS 9431</strain>
    </source>
</reference>
<dbReference type="GO" id="GO:0008081">
    <property type="term" value="F:phosphoric diester hydrolase activity"/>
    <property type="evidence" value="ECO:0007669"/>
    <property type="project" value="TreeGrafter"/>
</dbReference>
<feature type="domain" description="Endonuclease/exonuclease/phosphatase" evidence="10">
    <location>
        <begin position="87"/>
        <end position="320"/>
    </location>
</feature>
<dbReference type="InterPro" id="IPR036691">
    <property type="entry name" value="Endo/exonu/phosph_ase_sf"/>
</dbReference>
<keyword evidence="2 6" id="KW-0479">Metal-binding</keyword>
<dbReference type="EC" id="4.2.99.18" evidence="11"/>
<name>A0AAF0EVY0_9BASI</name>
<feature type="binding site" evidence="6">
    <location>
        <position position="80"/>
    </location>
    <ligand>
        <name>Mg(2+)</name>
        <dbReference type="ChEBI" id="CHEBI:18420"/>
        <label>1</label>
    </ligand>
</feature>
<evidence type="ECO:0000256" key="1">
    <source>
        <dbReference type="ARBA" id="ARBA00007092"/>
    </source>
</evidence>
<dbReference type="GO" id="GO:0140078">
    <property type="term" value="F:class I DNA-(apurinic or apyrimidinic site) endonuclease activity"/>
    <property type="evidence" value="ECO:0007669"/>
    <property type="project" value="UniProtKB-EC"/>
</dbReference>
<dbReference type="GO" id="GO:0006284">
    <property type="term" value="P:base-excision repair"/>
    <property type="evidence" value="ECO:0007669"/>
    <property type="project" value="TreeGrafter"/>
</dbReference>
<feature type="site" description="Important for catalytic activity" evidence="7">
    <location>
        <position position="293"/>
    </location>
</feature>
<evidence type="ECO:0000256" key="8">
    <source>
        <dbReference type="RuleBase" id="RU362131"/>
    </source>
</evidence>
<sequence length="331" mass="36155">MGKRAAASAASAAPKRVREDEGEAKPKRVAKSAPVETSPAAPSGVDHSAPEWVPKNGALPSGTLEFARPAEGDVRVMIYNITSLKSSDAKGLMRYLKAEDADVLVLSETKVNAPPGHAGLDSMYPHQYWGIGEKKGYAGIAVLSKVKPTKVEYGLPGFDDPSARARLLTVEFPNTVLVGTYAVNAGDNLKTLDSKMRWNDALEKHLLQYADRDLIWCGDLNVVWDDRDLAGASKKWNKSAGYTQAECDAHRRVLAATKMQDAWRVLHPDAVGHYTYYGWRGNCRVRGAGWRIDTFITTPSAQARMQACEIRHEIYGASDHVPVIADLKGPL</sequence>
<evidence type="ECO:0000256" key="5">
    <source>
        <dbReference type="PIRSR" id="PIRSR604808-1"/>
    </source>
</evidence>
<dbReference type="GO" id="GO:0046872">
    <property type="term" value="F:metal ion binding"/>
    <property type="evidence" value="ECO:0007669"/>
    <property type="project" value="UniProtKB-KW"/>
</dbReference>
<keyword evidence="8" id="KW-0234">DNA repair</keyword>
<keyword evidence="12" id="KW-1185">Reference proteome</keyword>
<dbReference type="PANTHER" id="PTHR22748">
    <property type="entry name" value="AP ENDONUCLEASE"/>
    <property type="match status" value="1"/>
</dbReference>
<evidence type="ECO:0000256" key="9">
    <source>
        <dbReference type="SAM" id="MobiDB-lite"/>
    </source>
</evidence>
<dbReference type="GeneID" id="85224481"/>
<evidence type="ECO:0000256" key="6">
    <source>
        <dbReference type="PIRSR" id="PIRSR604808-2"/>
    </source>
</evidence>
<dbReference type="EMBL" id="CP119958">
    <property type="protein sequence ID" value="WFD37885.1"/>
    <property type="molecule type" value="Genomic_DNA"/>
</dbReference>
<keyword evidence="3" id="KW-0378">Hydrolase</keyword>
<comment type="cofactor">
    <cofactor evidence="6 8">
        <name>Mg(2+)</name>
        <dbReference type="ChEBI" id="CHEBI:18420"/>
    </cofactor>
    <cofactor evidence="6 8">
        <name>Mn(2+)</name>
        <dbReference type="ChEBI" id="CHEBI:29035"/>
    </cofactor>
    <text evidence="6 8">Probably binds two magnesium or manganese ions per subunit.</text>
</comment>
<evidence type="ECO:0000313" key="11">
    <source>
        <dbReference type="EMBL" id="WFD37885.1"/>
    </source>
</evidence>
<dbReference type="RefSeq" id="XP_060120782.1">
    <property type="nucleotide sequence ID" value="XM_060264799.1"/>
</dbReference>
<dbReference type="NCBIfam" id="TIGR00633">
    <property type="entry name" value="xth"/>
    <property type="match status" value="1"/>
</dbReference>
<feature type="site" description="Transition state stabilizer" evidence="7">
    <location>
        <position position="221"/>
    </location>
</feature>
<comment type="similarity">
    <text evidence="1 8">Belongs to the DNA repair enzymes AP/ExoA family.</text>
</comment>
<dbReference type="SUPFAM" id="SSF56219">
    <property type="entry name" value="DNase I-like"/>
    <property type="match status" value="1"/>
</dbReference>
<feature type="binding site" evidence="6">
    <location>
        <position position="221"/>
    </location>
    <ligand>
        <name>Mg(2+)</name>
        <dbReference type="ChEBI" id="CHEBI:18420"/>
        <label>1</label>
    </ligand>
</feature>
<evidence type="ECO:0000259" key="10">
    <source>
        <dbReference type="Pfam" id="PF03372"/>
    </source>
</evidence>
<feature type="compositionally biased region" description="Low complexity" evidence="9">
    <location>
        <begin position="1"/>
        <end position="13"/>
    </location>
</feature>
<protein>
    <submittedName>
        <fullName evidence="11">DNA-(Apurinic or apyrimidinic site) lyase</fullName>
        <ecNumber evidence="11">4.2.99.18</ecNumber>
    </submittedName>
</protein>
<feature type="binding site" evidence="6">
    <location>
        <position position="219"/>
    </location>
    <ligand>
        <name>Mg(2+)</name>
        <dbReference type="ChEBI" id="CHEBI:18420"/>
        <label>1</label>
    </ligand>
</feature>
<keyword evidence="6" id="KW-0464">Manganese</keyword>
<keyword evidence="4 6" id="KW-0460">Magnesium</keyword>
<feature type="active site" description="Proton acceptor" evidence="5">
    <location>
        <position position="320"/>
    </location>
</feature>
<feature type="binding site" evidence="6">
    <location>
        <position position="320"/>
    </location>
    <ligand>
        <name>Mg(2+)</name>
        <dbReference type="ChEBI" id="CHEBI:18420"/>
        <label>1</label>
    </ligand>
</feature>
<gene>
    <name evidence="11" type="ORF">MJAP1_000832</name>
</gene>
<evidence type="ECO:0000256" key="4">
    <source>
        <dbReference type="ARBA" id="ARBA00022842"/>
    </source>
</evidence>
<evidence type="ECO:0000256" key="2">
    <source>
        <dbReference type="ARBA" id="ARBA00022723"/>
    </source>
</evidence>
<feature type="compositionally biased region" description="Basic and acidic residues" evidence="9">
    <location>
        <begin position="16"/>
        <end position="26"/>
    </location>
</feature>
<accession>A0AAF0EVY0</accession>
<organism evidence="11 12">
    <name type="scientific">Malassezia japonica</name>
    <dbReference type="NCBI Taxonomy" id="223818"/>
    <lineage>
        <taxon>Eukaryota</taxon>
        <taxon>Fungi</taxon>
        <taxon>Dikarya</taxon>
        <taxon>Basidiomycota</taxon>
        <taxon>Ustilaginomycotina</taxon>
        <taxon>Malasseziomycetes</taxon>
        <taxon>Malasseziales</taxon>
        <taxon>Malasseziaceae</taxon>
        <taxon>Malassezia</taxon>
    </lineage>
</organism>
<dbReference type="CDD" id="cd09087">
    <property type="entry name" value="Ape1-like_AP-endo"/>
    <property type="match status" value="1"/>
</dbReference>
<feature type="active site" description="Proton donor/acceptor" evidence="5">
    <location>
        <position position="219"/>
    </location>
</feature>
<proteinExistence type="inferred from homology"/>
<dbReference type="GO" id="GO:0005634">
    <property type="term" value="C:nucleus"/>
    <property type="evidence" value="ECO:0007669"/>
    <property type="project" value="TreeGrafter"/>
</dbReference>
<dbReference type="Proteomes" id="UP001217754">
    <property type="component" value="Chromosome 1"/>
</dbReference>
<dbReference type="GO" id="GO:0008311">
    <property type="term" value="F:double-stranded DNA 3'-5' DNA exonuclease activity"/>
    <property type="evidence" value="ECO:0007669"/>
    <property type="project" value="TreeGrafter"/>
</dbReference>
<feature type="region of interest" description="Disordered" evidence="9">
    <location>
        <begin position="1"/>
        <end position="59"/>
    </location>
</feature>
<feature type="site" description="Interaction with DNA substrate" evidence="7">
    <location>
        <position position="320"/>
    </location>
</feature>